<comment type="caution">
    <text evidence="2">Lacks conserved residue(s) required for the propagation of feature annotation.</text>
</comment>
<feature type="compositionally biased region" description="Basic and acidic residues" evidence="3">
    <location>
        <begin position="523"/>
        <end position="585"/>
    </location>
</feature>
<keyword evidence="4" id="KW-0812">Transmembrane</keyword>
<feature type="compositionally biased region" description="Basic and acidic residues" evidence="3">
    <location>
        <begin position="392"/>
        <end position="403"/>
    </location>
</feature>
<feature type="transmembrane region" description="Helical" evidence="4">
    <location>
        <begin position="1143"/>
        <end position="1160"/>
    </location>
</feature>
<organism evidence="6 7">
    <name type="scientific">Skeletonema marinoi</name>
    <dbReference type="NCBI Taxonomy" id="267567"/>
    <lineage>
        <taxon>Eukaryota</taxon>
        <taxon>Sar</taxon>
        <taxon>Stramenopiles</taxon>
        <taxon>Ochrophyta</taxon>
        <taxon>Bacillariophyta</taxon>
        <taxon>Coscinodiscophyceae</taxon>
        <taxon>Thalassiosirophycidae</taxon>
        <taxon>Thalassiosirales</taxon>
        <taxon>Skeletonemataceae</taxon>
        <taxon>Skeletonema</taxon>
        <taxon>Skeletonema marinoi-dohrnii complex</taxon>
    </lineage>
</organism>
<name>A0AAD9DEA5_9STRA</name>
<feature type="short sequence motif" description="DGA/G" evidence="2">
    <location>
        <begin position="1451"/>
        <end position="1453"/>
    </location>
</feature>
<dbReference type="Pfam" id="PF20710">
    <property type="entry name" value="DUF6824"/>
    <property type="match status" value="1"/>
</dbReference>
<feature type="short sequence motif" description="GXSXG" evidence="2">
    <location>
        <begin position="1313"/>
        <end position="1317"/>
    </location>
</feature>
<evidence type="ECO:0000313" key="7">
    <source>
        <dbReference type="Proteomes" id="UP001224775"/>
    </source>
</evidence>
<feature type="region of interest" description="Disordered" evidence="3">
    <location>
        <begin position="85"/>
        <end position="106"/>
    </location>
</feature>
<dbReference type="InterPro" id="IPR016035">
    <property type="entry name" value="Acyl_Trfase/lysoPLipase"/>
</dbReference>
<evidence type="ECO:0000256" key="2">
    <source>
        <dbReference type="PROSITE-ProRule" id="PRU01161"/>
    </source>
</evidence>
<dbReference type="GO" id="GO:0016787">
    <property type="term" value="F:hydrolase activity"/>
    <property type="evidence" value="ECO:0007669"/>
    <property type="project" value="UniProtKB-UniRule"/>
</dbReference>
<feature type="region of interest" description="Disordered" evidence="3">
    <location>
        <begin position="847"/>
        <end position="880"/>
    </location>
</feature>
<feature type="transmembrane region" description="Helical" evidence="4">
    <location>
        <begin position="1097"/>
        <end position="1122"/>
    </location>
</feature>
<dbReference type="Proteomes" id="UP001224775">
    <property type="component" value="Unassembled WGS sequence"/>
</dbReference>
<feature type="domain" description="PNPLA" evidence="5">
    <location>
        <begin position="1261"/>
        <end position="1464"/>
    </location>
</feature>
<sequence length="1559" mass="170895">MSSKGTKKRKTWRCDVCQIAVFDTYDEALDHEQSCQGNTEADIDALASAVARGRESGAITNAGDEEEEDERGIGEAVFMAVTGGNKNHPSQQGSFRNGGGGEGVSPTVSTPTVLALLASSRANGAGGGNNHGGGGAVNSGIALPDVSATTATTAAGGVTPTASNVLPNQITQPQSTAVIAQKQNEPVQQQQQQAVPAITVDKTTNITKDTPSPPPNNNHNNSPPPNPPRNKWRCDYCPAIFNEYDEAVIHETQCKTNKTPINNTNNNTTTPLRTPTTNKTKTPWKCDYCPALFRSYDDALVHENECKLNKQSGGGVQQVGVPTTICIPTKVGLSETTDGVNNNKAASPPPSSNINSNQKRLNWKCDVCLVAVFESYDEALAHENQCKGGGELGRDMKKTKSDTETAELFHGIQRVQKLQEHRQENDGDKETVVDKETALEKEVVQQQQQSNVIEKQVPERTAEQQQQQPQQEQLPKFQRSQVVQKETTVQNESVEVARKEQPVETNGEKKRKQPTAKESQPGLEKKRMEVRMEREREAEKERAKKAKQDAAQKAKKEKQDAAQKAKKEKEAEKQRAKKAKEAEKQKAKKVKRDAAQKEMVQGGSKDDIFLSLKDDYYRTHMFAYFRKLGALKQFQRDSDEEKRVKEEAFMFFKNSGRKLVKCHDWKRPELGHYEVDDEYARRKISDDIRRRLDQRNLWDIFVDDESSETDNSSAKTQPIERNKSPAISNDVDRNEVQEKKAPSEQPVAKEIVEEIVKQVEVQQSTVQQLTAVQPPVQEPQRTEQIVQQQKVQQHAVQPKKPSQPIVHQLIVPKPQIQRPQILEPATAQQVLLENYLTVQQDTQIPQANLHPPKMNQSSIKPQEASKTTPVNNQKTTEKPTEQITATDLGIHDYVYGTSLRHHAGNRKYHEVASKKMALYQSAKATEKAGIAASVVNEWRALDPPGRFLKADHEIGYFVDVGNDKAIAKTKKILRAKPATPTKTDNADTVPGRESTESRESSDLPASNVAANLKRSEDDTSNINAVIASIAQMAEEDLEKETEPPQATPARKQNQAETKEGRSKLRPILKLVLLLVILSIAAILSAPPHYRKRGFDILFIPAVGILTLLLSLGLTTAYSSFTLTSATITGRSPSRRQVRSFSKVLPFLASVLIFVSVSLYLQPEPVLTVLFSMASSISKRLFGIPQAVLLALSPILLFMGFSMALLLAHESPHHHIEAGFFQEAYNFAEDALRGPLIPSTAEEGACVPTLRDYLTHPEGFHMAFAPAFFGFFAYFGCLSALEEGTGGLIVPPISEKRKDNGDEITSLGLRSVSGASAGAMAATLLASGIDPSVAAEFTSKFTWGMVSDPPGIGGYVKGNRFEEAMVDFLLKEASKVNRAGRSNDTPIQFDEALIPCAVSGFDLLRMKGVILSNGCMAKAARASAGFPGLFQPVAWRENTDEEKWLPDSLLIDGGIRDGLGLAGLGAFAGEKKRVVNVVVGDFGFSGPSGIHSLPEGVNASSLVSIAITGTPMCGPWAMENGKRAADSARKAMLMALDTPMEKGDGENHYVLRLDAAKFLD</sequence>
<keyword evidence="7" id="KW-1185">Reference proteome</keyword>
<evidence type="ECO:0000256" key="3">
    <source>
        <dbReference type="SAM" id="MobiDB-lite"/>
    </source>
</evidence>
<feature type="compositionally biased region" description="Basic and acidic residues" evidence="3">
    <location>
        <begin position="730"/>
        <end position="742"/>
    </location>
</feature>
<dbReference type="InterPro" id="IPR049227">
    <property type="entry name" value="DUF6824"/>
</dbReference>
<feature type="compositionally biased region" description="Low complexity" evidence="3">
    <location>
        <begin position="463"/>
        <end position="478"/>
    </location>
</feature>
<evidence type="ECO:0000259" key="5">
    <source>
        <dbReference type="PROSITE" id="PS51635"/>
    </source>
</evidence>
<feature type="region of interest" description="Disordered" evidence="3">
    <location>
        <begin position="204"/>
        <end position="229"/>
    </location>
</feature>
<feature type="active site" description="Proton acceptor" evidence="2">
    <location>
        <position position="1451"/>
    </location>
</feature>
<feature type="region of interest" description="Disordered" evidence="3">
    <location>
        <begin position="976"/>
        <end position="1014"/>
    </location>
</feature>
<feature type="compositionally biased region" description="Low complexity" evidence="3">
    <location>
        <begin position="341"/>
        <end position="356"/>
    </location>
</feature>
<keyword evidence="4" id="KW-1133">Transmembrane helix</keyword>
<dbReference type="SUPFAM" id="SSF52151">
    <property type="entry name" value="FabD/lysophospholipase-like"/>
    <property type="match status" value="1"/>
</dbReference>
<dbReference type="InterPro" id="IPR002641">
    <property type="entry name" value="PNPLA_dom"/>
</dbReference>
<feature type="region of interest" description="Disordered" evidence="3">
    <location>
        <begin position="1035"/>
        <end position="1060"/>
    </location>
</feature>
<keyword evidence="4" id="KW-0472">Membrane</keyword>
<feature type="compositionally biased region" description="Polar residues" evidence="3">
    <location>
        <begin position="479"/>
        <end position="493"/>
    </location>
</feature>
<accession>A0AAD9DEA5</accession>
<feature type="compositionally biased region" description="Basic and acidic residues" evidence="3">
    <location>
        <begin position="495"/>
        <end position="508"/>
    </location>
</feature>
<dbReference type="EMBL" id="JATAAI010000010">
    <property type="protein sequence ID" value="KAK1742979.1"/>
    <property type="molecule type" value="Genomic_DNA"/>
</dbReference>
<dbReference type="Pfam" id="PF01734">
    <property type="entry name" value="Patatin"/>
    <property type="match status" value="1"/>
</dbReference>
<feature type="transmembrane region" description="Helical" evidence="4">
    <location>
        <begin position="1067"/>
        <end position="1085"/>
    </location>
</feature>
<feature type="region of interest" description="Disordered" evidence="3">
    <location>
        <begin position="385"/>
        <end position="404"/>
    </location>
</feature>
<feature type="region of interest" description="Disordered" evidence="3">
    <location>
        <begin position="337"/>
        <end position="356"/>
    </location>
</feature>
<feature type="compositionally biased region" description="Polar residues" evidence="3">
    <location>
        <begin position="444"/>
        <end position="453"/>
    </location>
</feature>
<feature type="region of interest" description="Disordered" evidence="3">
    <location>
        <begin position="705"/>
        <end position="745"/>
    </location>
</feature>
<proteinExistence type="predicted"/>
<keyword evidence="2" id="KW-0442">Lipid degradation</keyword>
<feature type="compositionally biased region" description="Polar residues" evidence="3">
    <location>
        <begin position="854"/>
        <end position="874"/>
    </location>
</feature>
<dbReference type="GO" id="GO:0016042">
    <property type="term" value="P:lipid catabolic process"/>
    <property type="evidence" value="ECO:0007669"/>
    <property type="project" value="UniProtKB-UniRule"/>
</dbReference>
<protein>
    <recommendedName>
        <fullName evidence="5">PNPLA domain-containing protein</fullName>
    </recommendedName>
</protein>
<feature type="transmembrane region" description="Helical" evidence="4">
    <location>
        <begin position="1180"/>
        <end position="1206"/>
    </location>
</feature>
<keyword evidence="2" id="KW-0378">Hydrolase</keyword>
<dbReference type="Gene3D" id="3.40.1090.10">
    <property type="entry name" value="Cytosolic phospholipase A2 catalytic domain"/>
    <property type="match status" value="2"/>
</dbReference>
<reference evidence="6" key="1">
    <citation type="submission" date="2023-06" db="EMBL/GenBank/DDBJ databases">
        <title>Survivors Of The Sea: Transcriptome response of Skeletonema marinoi to long-term dormancy.</title>
        <authorList>
            <person name="Pinder M.I.M."/>
            <person name="Kourtchenko O."/>
            <person name="Robertson E.K."/>
            <person name="Larsson T."/>
            <person name="Maumus F."/>
            <person name="Osuna-Cruz C.M."/>
            <person name="Vancaester E."/>
            <person name="Stenow R."/>
            <person name="Vandepoele K."/>
            <person name="Ploug H."/>
            <person name="Bruchert V."/>
            <person name="Godhe A."/>
            <person name="Topel M."/>
        </authorList>
    </citation>
    <scope>NUCLEOTIDE SEQUENCE</scope>
    <source>
        <strain evidence="6">R05AC</strain>
    </source>
</reference>
<feature type="compositionally biased region" description="Pro residues" evidence="3">
    <location>
        <begin position="211"/>
        <end position="228"/>
    </location>
</feature>
<feature type="compositionally biased region" description="Polar residues" evidence="3">
    <location>
        <begin position="85"/>
        <end position="95"/>
    </location>
</feature>
<gene>
    <name evidence="6" type="ORF">QTG54_006576</name>
</gene>
<evidence type="ECO:0000256" key="4">
    <source>
        <dbReference type="SAM" id="Phobius"/>
    </source>
</evidence>
<feature type="region of interest" description="Disordered" evidence="3">
    <location>
        <begin position="442"/>
        <end position="598"/>
    </location>
</feature>
<evidence type="ECO:0000256" key="1">
    <source>
        <dbReference type="ARBA" id="ARBA00023098"/>
    </source>
</evidence>
<feature type="active site" description="Nucleophile" evidence="2">
    <location>
        <position position="1315"/>
    </location>
</feature>
<comment type="caution">
    <text evidence="6">The sequence shown here is derived from an EMBL/GenBank/DDBJ whole genome shotgun (WGS) entry which is preliminary data.</text>
</comment>
<evidence type="ECO:0000313" key="6">
    <source>
        <dbReference type="EMBL" id="KAK1742979.1"/>
    </source>
</evidence>
<dbReference type="PROSITE" id="PS51635">
    <property type="entry name" value="PNPLA"/>
    <property type="match status" value="1"/>
</dbReference>
<keyword evidence="1 2" id="KW-0443">Lipid metabolism</keyword>